<dbReference type="InterPro" id="IPR001978">
    <property type="entry name" value="Troponin"/>
</dbReference>
<dbReference type="STRING" id="1147741.A0A0R3S2A8"/>
<dbReference type="WBParaSite" id="EEL_0000883701-mRNA-1">
    <property type="protein sequence ID" value="EEL_0000883701-mRNA-1"/>
    <property type="gene ID" value="EEL_0000883701"/>
</dbReference>
<dbReference type="GO" id="GO:0006936">
    <property type="term" value="P:muscle contraction"/>
    <property type="evidence" value="ECO:0007669"/>
    <property type="project" value="TreeGrafter"/>
</dbReference>
<feature type="compositionally biased region" description="Low complexity" evidence="2">
    <location>
        <begin position="614"/>
        <end position="626"/>
    </location>
</feature>
<feature type="region of interest" description="Disordered" evidence="2">
    <location>
        <begin position="454"/>
        <end position="478"/>
    </location>
</feature>
<dbReference type="InterPro" id="IPR027707">
    <property type="entry name" value="TNNT"/>
</dbReference>
<protein>
    <submittedName>
        <fullName evidence="4">DBF4-type domain-containing protein</fullName>
    </submittedName>
</protein>
<keyword evidence="3" id="KW-1185">Reference proteome</keyword>
<feature type="compositionally biased region" description="Polar residues" evidence="2">
    <location>
        <begin position="1325"/>
        <end position="1338"/>
    </location>
</feature>
<dbReference type="Gene3D" id="1.20.5.350">
    <property type="match status" value="1"/>
</dbReference>
<feature type="compositionally biased region" description="Polar residues" evidence="2">
    <location>
        <begin position="561"/>
        <end position="597"/>
    </location>
</feature>
<feature type="region of interest" description="Disordered" evidence="2">
    <location>
        <begin position="1150"/>
        <end position="1226"/>
    </location>
</feature>
<dbReference type="Proteomes" id="UP000050640">
    <property type="component" value="Unplaced"/>
</dbReference>
<feature type="compositionally biased region" description="Basic and acidic residues" evidence="2">
    <location>
        <begin position="1253"/>
        <end position="1320"/>
    </location>
</feature>
<evidence type="ECO:0000313" key="4">
    <source>
        <dbReference type="WBParaSite" id="EEL_0000883701-mRNA-1"/>
    </source>
</evidence>
<name>A0A0R3S2A8_9BILA</name>
<reference evidence="4" key="1">
    <citation type="submission" date="2017-02" db="UniProtKB">
        <authorList>
            <consortium name="WormBaseParasite"/>
        </authorList>
    </citation>
    <scope>IDENTIFICATION</scope>
</reference>
<evidence type="ECO:0000256" key="1">
    <source>
        <dbReference type="ARBA" id="ARBA00008330"/>
    </source>
</evidence>
<comment type="similarity">
    <text evidence="1">Belongs to the troponin T family.</text>
</comment>
<feature type="compositionally biased region" description="Basic and acidic residues" evidence="2">
    <location>
        <begin position="598"/>
        <end position="608"/>
    </location>
</feature>
<sequence length="1528" mass="174088">MLENSELVLEDLTPPNFFFDYYRCSQINVDVFAQLVDLKLVNLPLLQVEVVCFTPPFITASKIKHDVRRRGAINRRYKTISPTVSNAYKTHVDSVNPTSTIHRSRCPAKEGTLSSLDNDISSTARILEGTGIAVPTVSTSSCGSSRQGNAAYVNNISADCGTTSKQTYSCGRFLSLCGNTTSPVARSIIMHEKVTPRKIGTTAPHLSTNMHFNMTMKGSSYSTQIYKDGIPTVNDHIEQKVSSSNGSGNILARYRSYDFKPLHAENNSKRFPMSEQTTFDVTPIIPETVFMDTTNRGYAAKSIVAPFSSRSAGMGQNSFTSFINDEYGTVRTHAGFARQPDSFNYELSMAAILRKTSNEQHNRSGLRSSQEGISGQEYMKRLLQAHQVVDELLKSRGLITEDEMDYWRNWCQKTNREPKIEERIVVDVSDPATSKNAESLDISEASQQRCISNASDSGLSMDADSESDLTGSPKSQRFNPQNFMVTDLLLSKKRETTSVKSVKINIVKTKKHKNVRLEVIIRRSQRYWLHRDVEIRVEKREVASEKTTDSNATRNSRKNFNKGQQIVGDQTEGVKSTNQSQTTVESNEKNFLSQNKRLNQDHKMELPKPSEQFTSTSSRKSSTAKSNEPEKAKKHTIFISKPKCEAVNVCCSFANKLCCPDKATITLSIASCATVKQKNITDSSKKFSDKTKKELKSKCNKGDSDHACLLAKREKLSCKTKMFPESQNMEKSKIRVARKEGKVVESKEKVTKIKKDVVDLNKTEKRSKFPIPIKESAKKLQAQKKGANLVSVSHTKEITPNQARKASTYGKQVTVSKNLCLKSKLSQLEATMIVPMRSHKRKITKIVIVKQMTDSKKYHHEESIRPNNLLVLKKRECPEVKKVQNCTIAATKYYQKTLRSTSRNESNAEFECSACSDIRRVREHLRRTNRSAGRLESSTSFVHTINESSVKLSDKSVTSLGTSSEQSTSVLSMVKKAKKKLSGTKMDKGSKDRPVGSHITTSVEKERCHGGTIVERNSDILDRELINAYRRTQRIPKPQARIPAWNVYDERKLALGTVWNPPKLRHETHPIPCFIRARTPAPVDVVATISTPVPATAVLRHVPVNHLSVMSPRLKSVLSSGSGINIAGSLQQHSPSSQFGVMLKRVDRATVQKSKPRGAITQSAPKKPWVPKWRRIQRTEEEEAEAIPVVSLNKDDNGGDDDEQEKQMNRRLPSQVDTQENGKNMTEAKKAVMVAKRRQIEDETAKLQEYEEKRRVEREREEEELRKLKEKKERRKLEREKEERQFQERFKQEEEKRKQEEEERKAKMEAEKRKKEDEKRKRQQMSSLRFTNTASGQMGRNFVIPQKSDKADKFGNIVQAKHEMSMTKEQQEEAKRNYLVSVKHTTEFEEVAPAELREKIRHLHQRICKLEADKYDLEKRHERQEYDLRELNERQRQVARNKALKKGLDPTDINSRHPPKVSIVSKYDRQIDRRNFRERRAIFENKTAYPCFPNVPPPPTIYEKMVLSFGKGDEPEYEDDEIDEQVRF</sequence>
<feature type="compositionally biased region" description="Polar residues" evidence="2">
    <location>
        <begin position="1215"/>
        <end position="1224"/>
    </location>
</feature>
<dbReference type="GO" id="GO:0006937">
    <property type="term" value="P:regulation of muscle contraction"/>
    <property type="evidence" value="ECO:0007669"/>
    <property type="project" value="InterPro"/>
</dbReference>
<proteinExistence type="inferred from homology"/>
<feature type="region of interest" description="Disordered" evidence="2">
    <location>
        <begin position="1253"/>
        <end position="1347"/>
    </location>
</feature>
<evidence type="ECO:0000313" key="3">
    <source>
        <dbReference type="Proteomes" id="UP000050640"/>
    </source>
</evidence>
<dbReference type="SUPFAM" id="SSF90250">
    <property type="entry name" value="Troponin coil-coiled subunits"/>
    <property type="match status" value="1"/>
</dbReference>
<dbReference type="PANTHER" id="PTHR11521">
    <property type="entry name" value="TROPONIN T"/>
    <property type="match status" value="1"/>
</dbReference>
<accession>A0A0R3S2A8</accession>
<organism evidence="3 4">
    <name type="scientific">Elaeophora elaphi</name>
    <dbReference type="NCBI Taxonomy" id="1147741"/>
    <lineage>
        <taxon>Eukaryota</taxon>
        <taxon>Metazoa</taxon>
        <taxon>Ecdysozoa</taxon>
        <taxon>Nematoda</taxon>
        <taxon>Chromadorea</taxon>
        <taxon>Rhabditida</taxon>
        <taxon>Spirurina</taxon>
        <taxon>Spiruromorpha</taxon>
        <taxon>Filarioidea</taxon>
        <taxon>Onchocercidae</taxon>
        <taxon>Elaeophora</taxon>
    </lineage>
</organism>
<feature type="region of interest" description="Disordered" evidence="2">
    <location>
        <begin position="542"/>
        <end position="634"/>
    </location>
</feature>
<dbReference type="GO" id="GO:0005523">
    <property type="term" value="F:tropomyosin binding"/>
    <property type="evidence" value="ECO:0007669"/>
    <property type="project" value="TreeGrafter"/>
</dbReference>
<dbReference type="PANTHER" id="PTHR11521:SF1">
    <property type="entry name" value="TROPONIN T, SKELETAL MUSCLE"/>
    <property type="match status" value="1"/>
</dbReference>
<dbReference type="GO" id="GO:0045214">
    <property type="term" value="P:sarcomere organization"/>
    <property type="evidence" value="ECO:0007669"/>
    <property type="project" value="TreeGrafter"/>
</dbReference>
<evidence type="ECO:0000256" key="2">
    <source>
        <dbReference type="SAM" id="MobiDB-lite"/>
    </source>
</evidence>
<dbReference type="InterPro" id="IPR038077">
    <property type="entry name" value="Troponin_sf"/>
</dbReference>
<feature type="compositionally biased region" description="Polar residues" evidence="2">
    <location>
        <begin position="468"/>
        <end position="478"/>
    </location>
</feature>
<dbReference type="Pfam" id="PF00992">
    <property type="entry name" value="Troponin"/>
    <property type="match status" value="1"/>
</dbReference>
<dbReference type="GO" id="GO:0005861">
    <property type="term" value="C:troponin complex"/>
    <property type="evidence" value="ECO:0007669"/>
    <property type="project" value="InterPro"/>
</dbReference>